<feature type="transmembrane region" description="Helical" evidence="7">
    <location>
        <begin position="249"/>
        <end position="270"/>
    </location>
</feature>
<feature type="transmembrane region" description="Helical" evidence="7">
    <location>
        <begin position="52"/>
        <end position="71"/>
    </location>
</feature>
<feature type="transmembrane region" description="Helical" evidence="7">
    <location>
        <begin position="27"/>
        <end position="46"/>
    </location>
</feature>
<comment type="subcellular location">
    <subcellularLocation>
        <location evidence="1">Cell membrane</location>
        <topology evidence="1">Multi-pass membrane protein</topology>
    </subcellularLocation>
</comment>
<evidence type="ECO:0000256" key="4">
    <source>
        <dbReference type="ARBA" id="ARBA00022692"/>
    </source>
</evidence>
<dbReference type="Pfam" id="PF07681">
    <property type="entry name" value="DoxX"/>
    <property type="match status" value="1"/>
</dbReference>
<keyword evidence="5 7" id="KW-1133">Transmembrane helix</keyword>
<dbReference type="GO" id="GO:0005886">
    <property type="term" value="C:plasma membrane"/>
    <property type="evidence" value="ECO:0007669"/>
    <property type="project" value="UniProtKB-SubCell"/>
</dbReference>
<dbReference type="InterPro" id="IPR032808">
    <property type="entry name" value="DoxX"/>
</dbReference>
<feature type="transmembrane region" description="Helical" evidence="7">
    <location>
        <begin position="101"/>
        <end position="120"/>
    </location>
</feature>
<keyword evidence="6 7" id="KW-0472">Membrane</keyword>
<keyword evidence="4 7" id="KW-0812">Transmembrane</keyword>
<proteinExistence type="inferred from homology"/>
<comment type="similarity">
    <text evidence="2">Belongs to the DoxX family.</text>
</comment>
<feature type="transmembrane region" description="Helical" evidence="7">
    <location>
        <begin position="186"/>
        <end position="206"/>
    </location>
</feature>
<organism evidence="8">
    <name type="scientific">Pluralibacter gergoviae</name>
    <name type="common">Enterobacter gergoviae</name>
    <dbReference type="NCBI Taxonomy" id="61647"/>
    <lineage>
        <taxon>Bacteria</taxon>
        <taxon>Pseudomonadati</taxon>
        <taxon>Pseudomonadota</taxon>
        <taxon>Gammaproteobacteria</taxon>
        <taxon>Enterobacterales</taxon>
        <taxon>Enterobacteriaceae</taxon>
        <taxon>Pluralibacter</taxon>
    </lineage>
</organism>
<protein>
    <submittedName>
        <fullName evidence="8">DoxX family protein</fullName>
    </submittedName>
</protein>
<name>A0AAI9DJF1_PLUGE</name>
<evidence type="ECO:0000256" key="3">
    <source>
        <dbReference type="ARBA" id="ARBA00022475"/>
    </source>
</evidence>
<reference evidence="8" key="1">
    <citation type="submission" date="2024-02" db="EMBL/GenBank/DDBJ databases">
        <authorList>
            <consortium name="Clinical and Environmental Microbiology Branch: Whole genome sequencing antimicrobial resistance pathogens in the healthcare setting"/>
        </authorList>
    </citation>
    <scope>NUCLEOTIDE SEQUENCE</scope>
    <source>
        <strain evidence="8">2021DK-00143</strain>
    </source>
</reference>
<accession>A0AAI9DJF1</accession>
<evidence type="ECO:0000256" key="5">
    <source>
        <dbReference type="ARBA" id="ARBA00022989"/>
    </source>
</evidence>
<evidence type="ECO:0000256" key="1">
    <source>
        <dbReference type="ARBA" id="ARBA00004651"/>
    </source>
</evidence>
<dbReference type="PANTHER" id="PTHR33452:SF1">
    <property type="entry name" value="INNER MEMBRANE PROTEIN YPHA-RELATED"/>
    <property type="match status" value="1"/>
</dbReference>
<dbReference type="PANTHER" id="PTHR33452">
    <property type="entry name" value="OXIDOREDUCTASE CATD-RELATED"/>
    <property type="match status" value="1"/>
</dbReference>
<dbReference type="InterPro" id="IPR051907">
    <property type="entry name" value="DoxX-like_oxidoreductase"/>
</dbReference>
<feature type="transmembrane region" description="Helical" evidence="7">
    <location>
        <begin position="78"/>
        <end position="95"/>
    </location>
</feature>
<evidence type="ECO:0000313" key="8">
    <source>
        <dbReference type="EMBL" id="EML1470874.1"/>
    </source>
</evidence>
<gene>
    <name evidence="8" type="ORF">QEG54_001578</name>
</gene>
<comment type="caution">
    <text evidence="8">The sequence shown here is derived from an EMBL/GenBank/DDBJ whole genome shotgun (WGS) entry which is preliminary data.</text>
</comment>
<keyword evidence="3" id="KW-1003">Cell membrane</keyword>
<dbReference type="EMBL" id="ABLOKC030000006">
    <property type="protein sequence ID" value="EML1470874.1"/>
    <property type="molecule type" value="Genomic_DNA"/>
</dbReference>
<evidence type="ECO:0000256" key="7">
    <source>
        <dbReference type="SAM" id="Phobius"/>
    </source>
</evidence>
<dbReference type="AlphaFoldDB" id="A0AAI9DJF1"/>
<evidence type="ECO:0000256" key="2">
    <source>
        <dbReference type="ARBA" id="ARBA00006679"/>
    </source>
</evidence>
<sequence length="301" mass="34024">MKNDRIVSQKSINELTYLKPRYVPDKLISAIVFIALLIAIYCGFISDQLPDFSAYTTTILLLISLVICTTVMPRNFSVGFLTSLLPFAIAWRVGAMNDVKPIMVICSIGMFFFAIQFFDCMRNDQNHYKKDGWLGDMQWQMTFVRIYFAYNEVGHCTEKLFAGNDSFQHLEQVFYRYGLHTNTGSYVIFAGLCELALAIGLGFGFLTRLAGLGGFLYILSVNQYGGHFFNGYTWNIRASGGLSNGGWEYILLLLVFFGSFVISGAGKFSVDRWLIDRHLMPSFLIPCCLSKAGREALERNN</sequence>
<evidence type="ECO:0000256" key="6">
    <source>
        <dbReference type="ARBA" id="ARBA00023136"/>
    </source>
</evidence>